<keyword evidence="1" id="KW-1133">Transmembrane helix</keyword>
<evidence type="ECO:0000313" key="2">
    <source>
        <dbReference type="EMBL" id="SVB96372.1"/>
    </source>
</evidence>
<dbReference type="InterPro" id="IPR010384">
    <property type="entry name" value="MtfA_fam"/>
</dbReference>
<dbReference type="PANTHER" id="PTHR30164">
    <property type="entry name" value="MTFA PEPTIDASE"/>
    <property type="match status" value="1"/>
</dbReference>
<proteinExistence type="predicted"/>
<organism evidence="2">
    <name type="scientific">marine metagenome</name>
    <dbReference type="NCBI Taxonomy" id="408172"/>
    <lineage>
        <taxon>unclassified sequences</taxon>
        <taxon>metagenomes</taxon>
        <taxon>ecological metagenomes</taxon>
    </lineage>
</organism>
<dbReference type="EMBL" id="UINC01066059">
    <property type="protein sequence ID" value="SVB96372.1"/>
    <property type="molecule type" value="Genomic_DNA"/>
</dbReference>
<evidence type="ECO:0000256" key="1">
    <source>
        <dbReference type="SAM" id="Phobius"/>
    </source>
</evidence>
<dbReference type="Gene3D" id="1.10.472.150">
    <property type="entry name" value="Glucose-regulated metallo-peptidase M90, N-terminal domain"/>
    <property type="match status" value="1"/>
</dbReference>
<keyword evidence="1" id="KW-0472">Membrane</keyword>
<dbReference type="InterPro" id="IPR024079">
    <property type="entry name" value="MetalloPept_cat_dom_sf"/>
</dbReference>
<protein>
    <recommendedName>
        <fullName evidence="3">Zinc-dependent peptidase</fullName>
    </recommendedName>
</protein>
<keyword evidence="1" id="KW-0812">Transmembrane</keyword>
<dbReference type="PANTHER" id="PTHR30164:SF2">
    <property type="entry name" value="PROTEIN MTFA"/>
    <property type="match status" value="1"/>
</dbReference>
<dbReference type="AlphaFoldDB" id="A0A382IAT3"/>
<dbReference type="SUPFAM" id="SSF55486">
    <property type="entry name" value="Metalloproteases ('zincins'), catalytic domain"/>
    <property type="match status" value="1"/>
</dbReference>
<gene>
    <name evidence="2" type="ORF">METZ01_LOCUS249226</name>
</gene>
<name>A0A382IAT3_9ZZZZ</name>
<accession>A0A382IAT3</accession>
<evidence type="ECO:0008006" key="3">
    <source>
        <dbReference type="Google" id="ProtNLM"/>
    </source>
</evidence>
<feature type="transmembrane region" description="Helical" evidence="1">
    <location>
        <begin position="5"/>
        <end position="21"/>
    </location>
</feature>
<dbReference type="GO" id="GO:0004177">
    <property type="term" value="F:aminopeptidase activity"/>
    <property type="evidence" value="ECO:0007669"/>
    <property type="project" value="TreeGrafter"/>
</dbReference>
<dbReference type="GO" id="GO:0008237">
    <property type="term" value="F:metallopeptidase activity"/>
    <property type="evidence" value="ECO:0007669"/>
    <property type="project" value="InterPro"/>
</dbReference>
<dbReference type="InterPro" id="IPR042252">
    <property type="entry name" value="MtfA_N"/>
</dbReference>
<dbReference type="Pfam" id="PF06167">
    <property type="entry name" value="Peptidase_M90"/>
    <property type="match status" value="1"/>
</dbReference>
<dbReference type="Gene3D" id="3.40.390.10">
    <property type="entry name" value="Collagenase (Catalytic Domain)"/>
    <property type="match status" value="1"/>
</dbReference>
<dbReference type="GO" id="GO:0005829">
    <property type="term" value="C:cytosol"/>
    <property type="evidence" value="ECO:0007669"/>
    <property type="project" value="TreeGrafter"/>
</dbReference>
<sequence length="353" mass="41467">MKIMFAVWGVINLGIIFYGAATSPRREHLEPEIIILSATCFFGGFLLILVILNSTGRAKVKAALNAGSGRPWIYEFKTSLIEEQYVGDRAKILNERLKQKSDWRLDRTRRKKLLRLGLYNELPNELKQPLDQRILVFLESFKFTSVDVGEITEDMRLLIAAQACLLIVNRSMCDYRQLREIKLWKNRIKDRPGVAGTANQREVNLVWKYVKREVEIEYDRYKRRRRFTGSWDGYNVTLHEFAHVLDFVDDGVAQSIPVAKNSKDYKEWKAMLDEAYPKLEKAYKQFGESVFGIWSKPEISDYAFRIYPGGRRSEFFTCATEAFFERAYYLHRGWPKVYDLLKDFYRLDPASWQ</sequence>
<reference evidence="2" key="1">
    <citation type="submission" date="2018-05" db="EMBL/GenBank/DDBJ databases">
        <authorList>
            <person name="Lanie J.A."/>
            <person name="Ng W.-L."/>
            <person name="Kazmierczak K.M."/>
            <person name="Andrzejewski T.M."/>
            <person name="Davidsen T.M."/>
            <person name="Wayne K.J."/>
            <person name="Tettelin H."/>
            <person name="Glass J.I."/>
            <person name="Rusch D."/>
            <person name="Podicherti R."/>
            <person name="Tsui H.-C.T."/>
            <person name="Winkler M.E."/>
        </authorList>
    </citation>
    <scope>NUCLEOTIDE SEQUENCE</scope>
</reference>
<feature type="transmembrane region" description="Helical" evidence="1">
    <location>
        <begin position="33"/>
        <end position="52"/>
    </location>
</feature>